<feature type="domain" description="Response regulatory" evidence="11">
    <location>
        <begin position="18"/>
        <end position="134"/>
    </location>
</feature>
<comment type="subcellular location">
    <subcellularLocation>
        <location evidence="1 9">Cytoplasm</location>
    </subcellularLocation>
</comment>
<evidence type="ECO:0000313" key="13">
    <source>
        <dbReference type="Proteomes" id="UP001551582"/>
    </source>
</evidence>
<protein>
    <recommendedName>
        <fullName evidence="9">Transcriptional regulatory protein</fullName>
    </recommendedName>
</protein>
<comment type="caution">
    <text evidence="12">The sequence shown here is derived from an EMBL/GenBank/DDBJ whole genome shotgun (WGS) entry which is preliminary data.</text>
</comment>
<dbReference type="RefSeq" id="WP_359989963.1">
    <property type="nucleotide sequence ID" value="NZ_JBEZLS010000050.1"/>
</dbReference>
<evidence type="ECO:0000256" key="7">
    <source>
        <dbReference type="ARBA" id="ARBA00023159"/>
    </source>
</evidence>
<dbReference type="InterPro" id="IPR051271">
    <property type="entry name" value="2C-system_Tx_regulators"/>
</dbReference>
<keyword evidence="8 9" id="KW-0804">Transcription</keyword>
<accession>A0ABV3EH70</accession>
<keyword evidence="7 9" id="KW-0010">Activator</keyword>
<dbReference type="SUPFAM" id="SSF52172">
    <property type="entry name" value="CheY-like"/>
    <property type="match status" value="1"/>
</dbReference>
<organism evidence="12 13">
    <name type="scientific">Streptomyces griseoloalbus</name>
    <dbReference type="NCBI Taxonomy" id="67303"/>
    <lineage>
        <taxon>Bacteria</taxon>
        <taxon>Bacillati</taxon>
        <taxon>Actinomycetota</taxon>
        <taxon>Actinomycetes</taxon>
        <taxon>Kitasatosporales</taxon>
        <taxon>Streptomycetaceae</taxon>
        <taxon>Streptomyces</taxon>
    </lineage>
</organism>
<dbReference type="PANTHER" id="PTHR45526">
    <property type="entry name" value="TRANSCRIPTIONAL REGULATORY PROTEIN DPIA"/>
    <property type="match status" value="1"/>
</dbReference>
<proteinExistence type="predicted"/>
<keyword evidence="13" id="KW-1185">Reference proteome</keyword>
<evidence type="ECO:0000256" key="2">
    <source>
        <dbReference type="ARBA" id="ARBA00022490"/>
    </source>
</evidence>
<dbReference type="PANTHER" id="PTHR45526:SF1">
    <property type="entry name" value="TRANSCRIPTIONAL REGULATORY PROTEIN DCUR-RELATED"/>
    <property type="match status" value="1"/>
</dbReference>
<dbReference type="PIRSF" id="PIRSF006171">
    <property type="entry name" value="RR_citrat_malat"/>
    <property type="match status" value="1"/>
</dbReference>
<keyword evidence="2 9" id="KW-0963">Cytoplasm</keyword>
<evidence type="ECO:0000256" key="5">
    <source>
        <dbReference type="ARBA" id="ARBA00023015"/>
    </source>
</evidence>
<gene>
    <name evidence="12" type="ORF">AB0D65_36485</name>
</gene>
<evidence type="ECO:0000259" key="11">
    <source>
        <dbReference type="PROSITE" id="PS50110"/>
    </source>
</evidence>
<evidence type="ECO:0000256" key="10">
    <source>
        <dbReference type="PROSITE-ProRule" id="PRU00169"/>
    </source>
</evidence>
<dbReference type="InterPro" id="IPR001789">
    <property type="entry name" value="Sig_transdc_resp-reg_receiver"/>
</dbReference>
<evidence type="ECO:0000256" key="1">
    <source>
        <dbReference type="ARBA" id="ARBA00004496"/>
    </source>
</evidence>
<evidence type="ECO:0000256" key="6">
    <source>
        <dbReference type="ARBA" id="ARBA00023125"/>
    </source>
</evidence>
<dbReference type="PROSITE" id="PS50110">
    <property type="entry name" value="RESPONSE_REGULATORY"/>
    <property type="match status" value="1"/>
</dbReference>
<dbReference type="SMART" id="SM00448">
    <property type="entry name" value="REC"/>
    <property type="match status" value="1"/>
</dbReference>
<keyword evidence="6 9" id="KW-0238">DNA-binding</keyword>
<dbReference type="Pfam" id="PF00072">
    <property type="entry name" value="Response_reg"/>
    <property type="match status" value="1"/>
</dbReference>
<reference evidence="12 13" key="1">
    <citation type="submission" date="2024-06" db="EMBL/GenBank/DDBJ databases">
        <title>The Natural Products Discovery Center: Release of the First 8490 Sequenced Strains for Exploring Actinobacteria Biosynthetic Diversity.</title>
        <authorList>
            <person name="Kalkreuter E."/>
            <person name="Kautsar S.A."/>
            <person name="Yang D."/>
            <person name="Bader C.D."/>
            <person name="Teijaro C.N."/>
            <person name="Fluegel L."/>
            <person name="Davis C.M."/>
            <person name="Simpson J.R."/>
            <person name="Lauterbach L."/>
            <person name="Steele A.D."/>
            <person name="Gui C."/>
            <person name="Meng S."/>
            <person name="Li G."/>
            <person name="Viehrig K."/>
            <person name="Ye F."/>
            <person name="Su P."/>
            <person name="Kiefer A.F."/>
            <person name="Nichols A."/>
            <person name="Cepeda A.J."/>
            <person name="Yan W."/>
            <person name="Fan B."/>
            <person name="Jiang Y."/>
            <person name="Adhikari A."/>
            <person name="Zheng C.-J."/>
            <person name="Schuster L."/>
            <person name="Cowan T.M."/>
            <person name="Smanski M.J."/>
            <person name="Chevrette M.G."/>
            <person name="De Carvalho L.P.S."/>
            <person name="Shen B."/>
        </authorList>
    </citation>
    <scope>NUCLEOTIDE SEQUENCE [LARGE SCALE GENOMIC DNA]</scope>
    <source>
        <strain evidence="12 13">NPDC048274</strain>
    </source>
</reference>
<dbReference type="Proteomes" id="UP001551582">
    <property type="component" value="Unassembled WGS sequence"/>
</dbReference>
<keyword evidence="4 9" id="KW-0902">Two-component regulatory system</keyword>
<keyword evidence="5 9" id="KW-0805">Transcription regulation</keyword>
<dbReference type="EMBL" id="JBEZLS010000050">
    <property type="protein sequence ID" value="MEU9356346.1"/>
    <property type="molecule type" value="Genomic_DNA"/>
</dbReference>
<feature type="modified residue" description="4-aspartylphosphate" evidence="10">
    <location>
        <position position="69"/>
    </location>
</feature>
<evidence type="ECO:0000256" key="3">
    <source>
        <dbReference type="ARBA" id="ARBA00022553"/>
    </source>
</evidence>
<dbReference type="InterPro" id="IPR011006">
    <property type="entry name" value="CheY-like_superfamily"/>
</dbReference>
<dbReference type="InterPro" id="IPR024187">
    <property type="entry name" value="Sig_transdc_resp-reg_cit/mal"/>
</dbReference>
<evidence type="ECO:0000313" key="12">
    <source>
        <dbReference type="EMBL" id="MEU9356346.1"/>
    </source>
</evidence>
<evidence type="ECO:0000256" key="9">
    <source>
        <dbReference type="PIRNR" id="PIRNR006171"/>
    </source>
</evidence>
<dbReference type="Gene3D" id="3.40.50.2300">
    <property type="match status" value="1"/>
</dbReference>
<name>A0ABV3EH70_9ACTN</name>
<dbReference type="CDD" id="cd19925">
    <property type="entry name" value="REC_citrate_TCS"/>
    <property type="match status" value="1"/>
</dbReference>
<keyword evidence="3 10" id="KW-0597">Phosphoprotein</keyword>
<sequence>MTSTRDERPMPAGGDTIDVLVVDDDFRVARVHRAYVERLDTFRVVGVAGTGEQAIAAVDELRPDLVLLDLYLPDLFGLDVIPRLRTAGHDCDVMVISAAREADAVRGAVRQGVVDYLLKPFDFEDLRGRLERYAVQRGRLLDTVVRGQADVDRVLAGAGAAVAASPVLPKGMSAETAGLIERTLREADGTLSATECAGLTGVSRVSARRYLEYFHTVGSVDVSLRYGATGRPERRYRFLGPGGGGAVGGGGGGLRPGGEAWA</sequence>
<evidence type="ECO:0000256" key="8">
    <source>
        <dbReference type="ARBA" id="ARBA00023163"/>
    </source>
</evidence>
<evidence type="ECO:0000256" key="4">
    <source>
        <dbReference type="ARBA" id="ARBA00023012"/>
    </source>
</evidence>